<evidence type="ECO:0000313" key="5">
    <source>
        <dbReference type="Proteomes" id="UP000504632"/>
    </source>
</evidence>
<protein>
    <submittedName>
        <fullName evidence="6">Cerebellar degeneration-related protein 2</fullName>
    </submittedName>
</protein>
<evidence type="ECO:0000256" key="3">
    <source>
        <dbReference type="SAM" id="Coils"/>
    </source>
</evidence>
<dbReference type="AlphaFoldDB" id="A0A6J2VI49"/>
<evidence type="ECO:0000256" key="4">
    <source>
        <dbReference type="SAM" id="MobiDB-lite"/>
    </source>
</evidence>
<dbReference type="InParanoid" id="A0A6J2VI49"/>
<feature type="region of interest" description="Disordered" evidence="4">
    <location>
        <begin position="139"/>
        <end position="183"/>
    </location>
</feature>
<dbReference type="PANTHER" id="PTHR19232">
    <property type="entry name" value="CENTROCORTIN FAMILY MEMBER"/>
    <property type="match status" value="1"/>
</dbReference>
<evidence type="ECO:0000256" key="2">
    <source>
        <dbReference type="ARBA" id="ARBA00023054"/>
    </source>
</evidence>
<sequence length="433" mass="49550">MLTDMIVEEEFEIKEDEPWYDKQDLEHDLHLAAELGKTLLERNRELEQGLQQMYATNQEQLQEIEYLSKQVDFLRSVNDQHAKVYEQLDLTARDLEKTNQRLVLENRSAQQKIVSLTDTIDGLQTQVEELQKQVEELRSAEADRQDLGTPQQSSSHQSVSCLKDQNQSKKSVSPTPQDKDWEEGERMALLRSVRTLQAQLRSEQVLRQTTEQEAEALAREIAELEPRLALLETCQSRLAELETEVEELRQLWRSEASSGSGVSNRLVPEAVFIRFEEVEEKTGWREHKLRRSSSEKQLRACGSADVCIRDADDREGRRGVLRSEAVKQRGISLLNEVDAQYSALQVKYDALLRRCEAASQPQSHKAVQTPAENLLHQPHVSAAPPVHTHSQGVSTDADAQLPEYKALFHEIFTCIQKSKEDLRGNRTKPSHVE</sequence>
<accession>A0A6J2VI49</accession>
<organism evidence="5 6">
    <name type="scientific">Chanos chanos</name>
    <name type="common">Milkfish</name>
    <name type="synonym">Mugil chanos</name>
    <dbReference type="NCBI Taxonomy" id="29144"/>
    <lineage>
        <taxon>Eukaryota</taxon>
        <taxon>Metazoa</taxon>
        <taxon>Chordata</taxon>
        <taxon>Craniata</taxon>
        <taxon>Vertebrata</taxon>
        <taxon>Euteleostomi</taxon>
        <taxon>Actinopterygii</taxon>
        <taxon>Neopterygii</taxon>
        <taxon>Teleostei</taxon>
        <taxon>Ostariophysi</taxon>
        <taxon>Gonorynchiformes</taxon>
        <taxon>Chanidae</taxon>
        <taxon>Chanos</taxon>
    </lineage>
</organism>
<dbReference type="OrthoDB" id="10059415at2759"/>
<dbReference type="GeneID" id="115812617"/>
<gene>
    <name evidence="6" type="primary">cdr2b</name>
</gene>
<comment type="similarity">
    <text evidence="1">Belongs to the CDR2 family.</text>
</comment>
<proteinExistence type="inferred from homology"/>
<reference evidence="6" key="1">
    <citation type="submission" date="2025-08" db="UniProtKB">
        <authorList>
            <consortium name="RefSeq"/>
        </authorList>
    </citation>
    <scope>IDENTIFICATION</scope>
</reference>
<dbReference type="RefSeq" id="XP_030630961.1">
    <property type="nucleotide sequence ID" value="XM_030775101.1"/>
</dbReference>
<name>A0A6J2VI49_CHACN</name>
<evidence type="ECO:0000313" key="6">
    <source>
        <dbReference type="RefSeq" id="XP_030630961.1"/>
    </source>
</evidence>
<dbReference type="InterPro" id="IPR026079">
    <property type="entry name" value="CDR2"/>
</dbReference>
<feature type="compositionally biased region" description="Polar residues" evidence="4">
    <location>
        <begin position="148"/>
        <end position="176"/>
    </location>
</feature>
<keyword evidence="2 3" id="KW-0175">Coiled coil</keyword>
<dbReference type="CTD" id="101886304"/>
<evidence type="ECO:0000256" key="1">
    <source>
        <dbReference type="ARBA" id="ARBA00009019"/>
    </source>
</evidence>
<dbReference type="PANTHER" id="PTHR19232:SF1">
    <property type="entry name" value="CEREBELLAR DEGENERATION-RELATED PROTEIN 2"/>
    <property type="match status" value="1"/>
</dbReference>
<feature type="coiled-coil region" evidence="3">
    <location>
        <begin position="193"/>
        <end position="251"/>
    </location>
</feature>
<dbReference type="Proteomes" id="UP000504632">
    <property type="component" value="Chromosome 5"/>
</dbReference>
<keyword evidence="5" id="KW-1185">Reference proteome</keyword>